<dbReference type="Gene3D" id="3.30.70.270">
    <property type="match status" value="1"/>
</dbReference>
<dbReference type="CDD" id="cd01647">
    <property type="entry name" value="RT_LTR"/>
    <property type="match status" value="1"/>
</dbReference>
<dbReference type="InterPro" id="IPR043128">
    <property type="entry name" value="Rev_trsase/Diguanyl_cyclase"/>
</dbReference>
<accession>A0A371HR50</accession>
<organism evidence="3 4">
    <name type="scientific">Mucuna pruriens</name>
    <name type="common">Velvet bean</name>
    <name type="synonym">Dolichos pruriens</name>
    <dbReference type="NCBI Taxonomy" id="157652"/>
    <lineage>
        <taxon>Eukaryota</taxon>
        <taxon>Viridiplantae</taxon>
        <taxon>Streptophyta</taxon>
        <taxon>Embryophyta</taxon>
        <taxon>Tracheophyta</taxon>
        <taxon>Spermatophyta</taxon>
        <taxon>Magnoliopsida</taxon>
        <taxon>eudicotyledons</taxon>
        <taxon>Gunneridae</taxon>
        <taxon>Pentapetalae</taxon>
        <taxon>rosids</taxon>
        <taxon>fabids</taxon>
        <taxon>Fabales</taxon>
        <taxon>Fabaceae</taxon>
        <taxon>Papilionoideae</taxon>
        <taxon>50 kb inversion clade</taxon>
        <taxon>NPAAA clade</taxon>
        <taxon>indigoferoid/millettioid clade</taxon>
        <taxon>Phaseoleae</taxon>
        <taxon>Mucuna</taxon>
    </lineage>
</organism>
<evidence type="ECO:0000313" key="3">
    <source>
        <dbReference type="EMBL" id="RDY05252.1"/>
    </source>
</evidence>
<dbReference type="Proteomes" id="UP000257109">
    <property type="component" value="Unassembled WGS sequence"/>
</dbReference>
<dbReference type="InterPro" id="IPR000477">
    <property type="entry name" value="RT_dom"/>
</dbReference>
<evidence type="ECO:0000313" key="4">
    <source>
        <dbReference type="Proteomes" id="UP000257109"/>
    </source>
</evidence>
<dbReference type="PANTHER" id="PTHR24559:SF450">
    <property type="entry name" value="RNA-DIRECTED DNA POLYMERASE HOMOLOG"/>
    <property type="match status" value="1"/>
</dbReference>
<dbReference type="SUPFAM" id="SSF56672">
    <property type="entry name" value="DNA/RNA polymerases"/>
    <property type="match status" value="1"/>
</dbReference>
<name>A0A371HR50_MUCPR</name>
<dbReference type="AlphaFoldDB" id="A0A371HR50"/>
<feature type="non-terminal residue" evidence="3">
    <location>
        <position position="1"/>
    </location>
</feature>
<gene>
    <name evidence="3" type="ORF">CR513_10932</name>
</gene>
<dbReference type="OrthoDB" id="1934635at2759"/>
<feature type="domain" description="Reverse transcriptase" evidence="2">
    <location>
        <begin position="127"/>
        <end position="202"/>
    </location>
</feature>
<evidence type="ECO:0000256" key="1">
    <source>
        <dbReference type="SAM" id="MobiDB-lite"/>
    </source>
</evidence>
<dbReference type="InterPro" id="IPR043502">
    <property type="entry name" value="DNA/RNA_pol_sf"/>
</dbReference>
<feature type="compositionally biased region" description="Basic and acidic residues" evidence="1">
    <location>
        <begin position="1"/>
        <end position="21"/>
    </location>
</feature>
<dbReference type="PANTHER" id="PTHR24559">
    <property type="entry name" value="TRANSPOSON TY3-I GAG-POL POLYPROTEIN"/>
    <property type="match status" value="1"/>
</dbReference>
<dbReference type="FunFam" id="3.30.70.270:FF:000003">
    <property type="entry name" value="Transposon Ty3-G Gag-Pol polyprotein"/>
    <property type="match status" value="1"/>
</dbReference>
<reference evidence="3" key="1">
    <citation type="submission" date="2018-05" db="EMBL/GenBank/DDBJ databases">
        <title>Draft genome of Mucuna pruriens seed.</title>
        <authorList>
            <person name="Nnadi N.E."/>
            <person name="Vos R."/>
            <person name="Hasami M.H."/>
            <person name="Devisetty U.K."/>
            <person name="Aguiy J.C."/>
        </authorList>
    </citation>
    <scope>NUCLEOTIDE SEQUENCE [LARGE SCALE GENOMIC DNA]</scope>
    <source>
        <strain evidence="3">JCA_2017</strain>
    </source>
</reference>
<sequence length="218" mass="25592">MEQKEVRKMKEKNSQPREEKEKRKKRCLFLQDVFPKDVPCGLQPLRGIGHHTHLTLRETLPKRATYRTKLEESNTPHSLFDDLFDELHGSQIFSKINLRSRYHQIRMKKSDEWKMALKGMSGFSSVTNASSTFMRLMNHALRSLIDKCVVVYFGDILIYMTCLNDNLLHVRSVLEILTKETTYANLKKCTYFTHDVAFLGYVVGSQESMLIRKWLKPF</sequence>
<proteinExistence type="predicted"/>
<evidence type="ECO:0000259" key="2">
    <source>
        <dbReference type="Pfam" id="PF00078"/>
    </source>
</evidence>
<feature type="region of interest" description="Disordered" evidence="1">
    <location>
        <begin position="1"/>
        <end position="23"/>
    </location>
</feature>
<keyword evidence="4" id="KW-1185">Reference proteome</keyword>
<dbReference type="InterPro" id="IPR053134">
    <property type="entry name" value="RNA-dir_DNA_polymerase"/>
</dbReference>
<dbReference type="EMBL" id="QJKJ01001920">
    <property type="protein sequence ID" value="RDY05252.1"/>
    <property type="molecule type" value="Genomic_DNA"/>
</dbReference>
<dbReference type="Pfam" id="PF00078">
    <property type="entry name" value="RVT_1"/>
    <property type="match status" value="1"/>
</dbReference>
<comment type="caution">
    <text evidence="3">The sequence shown here is derived from an EMBL/GenBank/DDBJ whole genome shotgun (WGS) entry which is preliminary data.</text>
</comment>
<protein>
    <recommendedName>
        <fullName evidence="2">Reverse transcriptase domain-containing protein</fullName>
    </recommendedName>
</protein>